<protein>
    <submittedName>
        <fullName evidence="4">Histidine kinase</fullName>
    </submittedName>
</protein>
<evidence type="ECO:0000313" key="4">
    <source>
        <dbReference type="EMBL" id="PWE57600.1"/>
    </source>
</evidence>
<dbReference type="OrthoDB" id="9814202at2"/>
<dbReference type="SMART" id="SM00267">
    <property type="entry name" value="GGDEF"/>
    <property type="match status" value="1"/>
</dbReference>
<feature type="domain" description="PAC" evidence="1">
    <location>
        <begin position="115"/>
        <end position="167"/>
    </location>
</feature>
<keyword evidence="4" id="KW-0808">Transferase</keyword>
<dbReference type="InterPro" id="IPR052155">
    <property type="entry name" value="Biofilm_reg_signaling"/>
</dbReference>
<dbReference type="Pfam" id="PF13185">
    <property type="entry name" value="GAF_2"/>
    <property type="match status" value="1"/>
</dbReference>
<dbReference type="InterPro" id="IPR000014">
    <property type="entry name" value="PAS"/>
</dbReference>
<dbReference type="Pfam" id="PF00990">
    <property type="entry name" value="GGDEF"/>
    <property type="match status" value="1"/>
</dbReference>
<dbReference type="GO" id="GO:0016301">
    <property type="term" value="F:kinase activity"/>
    <property type="evidence" value="ECO:0007669"/>
    <property type="project" value="UniProtKB-KW"/>
</dbReference>
<dbReference type="AlphaFoldDB" id="A0A2U2DWB2"/>
<dbReference type="NCBIfam" id="TIGR00254">
    <property type="entry name" value="GGDEF"/>
    <property type="match status" value="1"/>
</dbReference>
<organism evidence="4 5">
    <name type="scientific">Metarhizobium album</name>
    <dbReference type="NCBI Taxonomy" id="2182425"/>
    <lineage>
        <taxon>Bacteria</taxon>
        <taxon>Pseudomonadati</taxon>
        <taxon>Pseudomonadota</taxon>
        <taxon>Alphaproteobacteria</taxon>
        <taxon>Hyphomicrobiales</taxon>
        <taxon>Rhizobiaceae</taxon>
        <taxon>Metarhizobium</taxon>
    </lineage>
</organism>
<dbReference type="RefSeq" id="WP_109457705.1">
    <property type="nucleotide sequence ID" value="NZ_QFBC01000002.1"/>
</dbReference>
<dbReference type="InterPro" id="IPR013656">
    <property type="entry name" value="PAS_4"/>
</dbReference>
<gene>
    <name evidence="4" type="ORF">DEM27_06815</name>
</gene>
<dbReference type="InterPro" id="IPR001610">
    <property type="entry name" value="PAC"/>
</dbReference>
<dbReference type="InterPro" id="IPR035965">
    <property type="entry name" value="PAS-like_dom_sf"/>
</dbReference>
<dbReference type="Gene3D" id="3.30.450.20">
    <property type="entry name" value="PAS domain"/>
    <property type="match status" value="1"/>
</dbReference>
<evidence type="ECO:0000259" key="1">
    <source>
        <dbReference type="PROSITE" id="PS50113"/>
    </source>
</evidence>
<sequence length="763" mass="83673">MRRTCLPDGDEETFQAQTRRLVAATEALLDNNEAFGDGQSWPVLAAALDQVSDQIYVKDLDSRFLFANLATVRTNRLESADQLIGKTDFDLFPADVAGGFYESEQTLLACGIPELDIEETLIAPDGRQFWWLTSKTPLRDRDGRVVGLIGIARDITTRKREEALRSGQANLLEMIARSEPLPAILEALVLLVEEQLDNIQASVLLLDPEGKTLHQGAAPSLPAGYNKLIDGVAIGPNIGSCGTAAWLGKPVIVSDVQTDYRWANFRDLAVQYGLYSCWSTPILTHQGNVLGTLALYSGSVRHPTENEMQLVAMATHIAGIAIERQRAEDRIHFMAHHDALTGLPNRTYFKDKIADVLHQAKISGQRVIVAYVDLDNFKQINDNYGHNAGDELLRHVAARMLEFTRASDLVVRLGGDEFVLVFANQARGEGDILPRLAELRRSISRPIVVDGVTIATTCSMGVASFPEDGETAEELIASADAAMYRAKELGRDSLQVHRNDGGSRVAERFNLQEELRTAIAGGQLFLDYQPQIDLASGHVRGVEALVRWNHPRLGVLAPGSFIALAEECGLILPLGLWVLKTACRQNKRWHDLGLPPVVMAVNVSPRQFCDPMLIDQVSLALKDSGLEPQFLELELTENAISQDVPRALATMAELEKLGIRLTIDDFGTGYANLAALKTFPVRRLKMDRSFVEALPHDPTMAAIASAVISLARGLNLSVVAEGVENAEQMAYLRHNGCDEVQGFHFSRPVAPESIERLLAAPPA</sequence>
<dbReference type="InterPro" id="IPR000700">
    <property type="entry name" value="PAS-assoc_C"/>
</dbReference>
<dbReference type="FunFam" id="3.30.70.270:FF:000001">
    <property type="entry name" value="Diguanylate cyclase domain protein"/>
    <property type="match status" value="1"/>
</dbReference>
<name>A0A2U2DWB2_9HYPH</name>
<dbReference type="SUPFAM" id="SSF55785">
    <property type="entry name" value="PYP-like sensor domain (PAS domain)"/>
    <property type="match status" value="1"/>
</dbReference>
<dbReference type="CDD" id="cd01948">
    <property type="entry name" value="EAL"/>
    <property type="match status" value="1"/>
</dbReference>
<dbReference type="PANTHER" id="PTHR44757:SF2">
    <property type="entry name" value="BIOFILM ARCHITECTURE MAINTENANCE PROTEIN MBAA"/>
    <property type="match status" value="1"/>
</dbReference>
<feature type="domain" description="EAL" evidence="2">
    <location>
        <begin position="508"/>
        <end position="762"/>
    </location>
</feature>
<dbReference type="SUPFAM" id="SSF141868">
    <property type="entry name" value="EAL domain-like"/>
    <property type="match status" value="1"/>
</dbReference>
<dbReference type="InterPro" id="IPR043128">
    <property type="entry name" value="Rev_trsase/Diguanyl_cyclase"/>
</dbReference>
<evidence type="ECO:0000259" key="3">
    <source>
        <dbReference type="PROSITE" id="PS50887"/>
    </source>
</evidence>
<dbReference type="InterPro" id="IPR003018">
    <property type="entry name" value="GAF"/>
</dbReference>
<dbReference type="InterPro" id="IPR029016">
    <property type="entry name" value="GAF-like_dom_sf"/>
</dbReference>
<dbReference type="Pfam" id="PF08448">
    <property type="entry name" value="PAS_4"/>
    <property type="match status" value="1"/>
</dbReference>
<evidence type="ECO:0000259" key="2">
    <source>
        <dbReference type="PROSITE" id="PS50883"/>
    </source>
</evidence>
<dbReference type="PROSITE" id="PS50883">
    <property type="entry name" value="EAL"/>
    <property type="match status" value="1"/>
</dbReference>
<dbReference type="SUPFAM" id="SSF55781">
    <property type="entry name" value="GAF domain-like"/>
    <property type="match status" value="1"/>
</dbReference>
<dbReference type="EMBL" id="QFBC01000002">
    <property type="protein sequence ID" value="PWE57600.1"/>
    <property type="molecule type" value="Genomic_DNA"/>
</dbReference>
<dbReference type="PIRSF" id="PIRSF005925">
    <property type="entry name" value="Dos"/>
    <property type="match status" value="1"/>
</dbReference>
<dbReference type="InterPro" id="IPR012226">
    <property type="entry name" value="Diguanyl_cyclase/Pdiesterase"/>
</dbReference>
<dbReference type="Gene3D" id="3.20.20.450">
    <property type="entry name" value="EAL domain"/>
    <property type="match status" value="1"/>
</dbReference>
<dbReference type="PROSITE" id="PS50113">
    <property type="entry name" value="PAC"/>
    <property type="match status" value="1"/>
</dbReference>
<dbReference type="SMART" id="SM00052">
    <property type="entry name" value="EAL"/>
    <property type="match status" value="1"/>
</dbReference>
<dbReference type="InterPro" id="IPR035919">
    <property type="entry name" value="EAL_sf"/>
</dbReference>
<dbReference type="SMART" id="SM00065">
    <property type="entry name" value="GAF"/>
    <property type="match status" value="1"/>
</dbReference>
<dbReference type="InterPro" id="IPR000160">
    <property type="entry name" value="GGDEF_dom"/>
</dbReference>
<reference evidence="4 5" key="1">
    <citation type="submission" date="2018-05" db="EMBL/GenBank/DDBJ databases">
        <title>The draft genome of strain NS-104.</title>
        <authorList>
            <person name="Hang P."/>
            <person name="Jiang J."/>
        </authorList>
    </citation>
    <scope>NUCLEOTIDE SEQUENCE [LARGE SCALE GENOMIC DNA]</scope>
    <source>
        <strain evidence="4 5">NS-104</strain>
    </source>
</reference>
<dbReference type="InterPro" id="IPR001633">
    <property type="entry name" value="EAL_dom"/>
</dbReference>
<dbReference type="PROSITE" id="PS50887">
    <property type="entry name" value="GGDEF"/>
    <property type="match status" value="1"/>
</dbReference>
<dbReference type="Gene3D" id="3.30.70.270">
    <property type="match status" value="1"/>
</dbReference>
<proteinExistence type="predicted"/>
<dbReference type="PANTHER" id="PTHR44757">
    <property type="entry name" value="DIGUANYLATE CYCLASE DGCP"/>
    <property type="match status" value="1"/>
</dbReference>
<keyword evidence="4" id="KW-0418">Kinase</keyword>
<dbReference type="InterPro" id="IPR029787">
    <property type="entry name" value="Nucleotide_cyclase"/>
</dbReference>
<dbReference type="CDD" id="cd00130">
    <property type="entry name" value="PAS"/>
    <property type="match status" value="1"/>
</dbReference>
<dbReference type="CDD" id="cd01949">
    <property type="entry name" value="GGDEF"/>
    <property type="match status" value="1"/>
</dbReference>
<accession>A0A2U2DWB2</accession>
<dbReference type="SUPFAM" id="SSF55073">
    <property type="entry name" value="Nucleotide cyclase"/>
    <property type="match status" value="1"/>
</dbReference>
<feature type="domain" description="GGDEF" evidence="3">
    <location>
        <begin position="365"/>
        <end position="499"/>
    </location>
</feature>
<dbReference type="Pfam" id="PF00563">
    <property type="entry name" value="EAL"/>
    <property type="match status" value="1"/>
</dbReference>
<dbReference type="Gene3D" id="3.30.450.40">
    <property type="match status" value="1"/>
</dbReference>
<dbReference type="Proteomes" id="UP000245252">
    <property type="component" value="Unassembled WGS sequence"/>
</dbReference>
<evidence type="ECO:0000313" key="5">
    <source>
        <dbReference type="Proteomes" id="UP000245252"/>
    </source>
</evidence>
<keyword evidence="5" id="KW-1185">Reference proteome</keyword>
<comment type="caution">
    <text evidence="4">The sequence shown here is derived from an EMBL/GenBank/DDBJ whole genome shotgun (WGS) entry which is preliminary data.</text>
</comment>
<dbReference type="SMART" id="SM00086">
    <property type="entry name" value="PAC"/>
    <property type="match status" value="1"/>
</dbReference>
<dbReference type="NCBIfam" id="TIGR00229">
    <property type="entry name" value="sensory_box"/>
    <property type="match status" value="1"/>
</dbReference>